<dbReference type="Proteomes" id="UP000887013">
    <property type="component" value="Unassembled WGS sequence"/>
</dbReference>
<accession>A0A8X6TLK1</accession>
<reference evidence="1" key="1">
    <citation type="submission" date="2020-08" db="EMBL/GenBank/DDBJ databases">
        <title>Multicomponent nature underlies the extraordinary mechanical properties of spider dragline silk.</title>
        <authorList>
            <person name="Kono N."/>
            <person name="Nakamura H."/>
            <person name="Mori M."/>
            <person name="Yoshida Y."/>
            <person name="Ohtoshi R."/>
            <person name="Malay A.D."/>
            <person name="Moran D.A.P."/>
            <person name="Tomita M."/>
            <person name="Numata K."/>
            <person name="Arakawa K."/>
        </authorList>
    </citation>
    <scope>NUCLEOTIDE SEQUENCE</scope>
</reference>
<sequence>MSFAIGQVQNYLEEQHFFDERLPEIKKTVVQNLKDIDKDDIESFNFDDEFDQFLLFLKENKNTMNTPIEIYRVAKEMVSTFPNVEIFLTIPISNTSGERSFSVLKRVKNYLSSMGEDKLNSMAILYIE</sequence>
<name>A0A8X6TLK1_NEPPI</name>
<organism evidence="1 2">
    <name type="scientific">Nephila pilipes</name>
    <name type="common">Giant wood spider</name>
    <name type="synonym">Nephila maculata</name>
    <dbReference type="NCBI Taxonomy" id="299642"/>
    <lineage>
        <taxon>Eukaryota</taxon>
        <taxon>Metazoa</taxon>
        <taxon>Ecdysozoa</taxon>
        <taxon>Arthropoda</taxon>
        <taxon>Chelicerata</taxon>
        <taxon>Arachnida</taxon>
        <taxon>Araneae</taxon>
        <taxon>Araneomorphae</taxon>
        <taxon>Entelegynae</taxon>
        <taxon>Araneoidea</taxon>
        <taxon>Nephilidae</taxon>
        <taxon>Nephila</taxon>
    </lineage>
</organism>
<dbReference type="OrthoDB" id="6611240at2759"/>
<dbReference type="AlphaFoldDB" id="A0A8X6TLK1"/>
<evidence type="ECO:0000313" key="2">
    <source>
        <dbReference type="Proteomes" id="UP000887013"/>
    </source>
</evidence>
<comment type="caution">
    <text evidence="1">The sequence shown here is derived from an EMBL/GenBank/DDBJ whole genome shotgun (WGS) entry which is preliminary data.</text>
</comment>
<gene>
    <name evidence="1" type="primary">ZMYM1_60</name>
    <name evidence="1" type="ORF">NPIL_671841</name>
</gene>
<protein>
    <submittedName>
        <fullName evidence="1">Zinc finger MYM-type protein 1</fullName>
    </submittedName>
</protein>
<keyword evidence="2" id="KW-1185">Reference proteome</keyword>
<dbReference type="EMBL" id="BMAW01013113">
    <property type="protein sequence ID" value="GFT32073.1"/>
    <property type="molecule type" value="Genomic_DNA"/>
</dbReference>
<proteinExistence type="predicted"/>
<evidence type="ECO:0000313" key="1">
    <source>
        <dbReference type="EMBL" id="GFT32073.1"/>
    </source>
</evidence>